<feature type="transmembrane region" description="Helical" evidence="1">
    <location>
        <begin position="20"/>
        <end position="37"/>
    </location>
</feature>
<keyword evidence="3" id="KW-1185">Reference proteome</keyword>
<evidence type="ECO:0000256" key="1">
    <source>
        <dbReference type="SAM" id="Phobius"/>
    </source>
</evidence>
<dbReference type="Proteomes" id="UP001472978">
    <property type="component" value="Unassembled WGS sequence"/>
</dbReference>
<dbReference type="EMBL" id="JBEGCI010000003">
    <property type="protein sequence ID" value="MEQ6887922.1"/>
    <property type="molecule type" value="Genomic_DNA"/>
</dbReference>
<keyword evidence="1" id="KW-1133">Transmembrane helix</keyword>
<organism evidence="2 3">
    <name type="scientific">Halomonas pelophila</name>
    <dbReference type="NCBI Taxonomy" id="3151122"/>
    <lineage>
        <taxon>Bacteria</taxon>
        <taxon>Pseudomonadati</taxon>
        <taxon>Pseudomonadota</taxon>
        <taxon>Gammaproteobacteria</taxon>
        <taxon>Oceanospirillales</taxon>
        <taxon>Halomonadaceae</taxon>
        <taxon>Halomonas</taxon>
    </lineage>
</organism>
<keyword evidence="1" id="KW-0472">Membrane</keyword>
<sequence length="178" mass="20587">MNDQVDVEKKRLMFISGEDFYFLAYSIFVILECLGSKNGTYFKDHRKLAFLVPVLSNEDLVGIFQRNKGKVIANGLDKDLVKDLYHEGVSSQGEITKLLMMLEKKDYLILRKGSESEAIDVSLSKKVFGKGLIEKRFFNKEFRNCAEIKRLFPRLSVLRLDTLLEGMFEERGIARWGF</sequence>
<name>A0ABV1N2H7_9GAMM</name>
<comment type="caution">
    <text evidence="2">The sequence shown here is derived from an EMBL/GenBank/DDBJ whole genome shotgun (WGS) entry which is preliminary data.</text>
</comment>
<accession>A0ABV1N2H7</accession>
<dbReference type="RefSeq" id="WP_349757470.1">
    <property type="nucleotide sequence ID" value="NZ_JBEGCI010000003.1"/>
</dbReference>
<evidence type="ECO:0000313" key="3">
    <source>
        <dbReference type="Proteomes" id="UP001472978"/>
    </source>
</evidence>
<reference evidence="2 3" key="1">
    <citation type="submission" date="2024-05" db="EMBL/GenBank/DDBJ databases">
        <title>Halomonas sp. CS7 16S ribosomal RNA gene Genome sequencing and assembly.</title>
        <authorList>
            <person name="Yook S."/>
        </authorList>
    </citation>
    <scope>NUCLEOTIDE SEQUENCE [LARGE SCALE GENOMIC DNA]</scope>
    <source>
        <strain evidence="2 3">CS7</strain>
    </source>
</reference>
<gene>
    <name evidence="2" type="ORF">ABE957_04440</name>
</gene>
<protein>
    <submittedName>
        <fullName evidence="2">Uncharacterized protein</fullName>
    </submittedName>
</protein>
<evidence type="ECO:0000313" key="2">
    <source>
        <dbReference type="EMBL" id="MEQ6887922.1"/>
    </source>
</evidence>
<proteinExistence type="predicted"/>
<keyword evidence="1" id="KW-0812">Transmembrane</keyword>